<evidence type="ECO:0000313" key="6">
    <source>
        <dbReference type="EMBL" id="MBB4633325.1"/>
    </source>
</evidence>
<dbReference type="InterPro" id="IPR017439">
    <property type="entry name" value="Amidohydrolase"/>
</dbReference>
<reference evidence="6 7" key="1">
    <citation type="submission" date="2020-08" db="EMBL/GenBank/DDBJ databases">
        <title>Genomic Encyclopedia of Type Strains, Phase IV (KMG-IV): sequencing the most valuable type-strain genomes for metagenomic binning, comparative biology and taxonomic classification.</title>
        <authorList>
            <person name="Goeker M."/>
        </authorList>
    </citation>
    <scope>NUCLEOTIDE SEQUENCE [LARGE SCALE GENOMIC DNA]</scope>
    <source>
        <strain evidence="6 7">DSM 17328</strain>
    </source>
</reference>
<dbReference type="InterPro" id="IPR011650">
    <property type="entry name" value="Peptidase_M20_dimer"/>
</dbReference>
<sequence length="436" mass="46281">MRRFVAAAIFMGLAVPAAADTLSDAVAADTPYLVALYKHLHANPEVSFQEVETSARMAAELKKAGFTVTTGVGKTGVVAMLKNGDGPVVMLRADMDALPVTEETGLPYASKKTIQLEGGGSSGVMHACGHDIHMSSMIGTARHLAATKGEWAGTLIVIMQPAEERGGGARDMLADGLYERFPKPAHVIGLHDSATLPTGTLGISDGFVMANVDSVDIEVKGKGGHGAYPHTTKDPVVLASRIVGTLQTLISRELDPQTPAVVTVGAFNAGTKHNIISDAAHLQLTVRSYSDETRQFLIDGIKRIVRGEAIAAGMPEDLMPVVIVADEFTPATYNTPAQTMTIKAAFTERFGEDKVKPYRPEMGGEDFSRYHRADKSIESTLFRIGAVKQSTYDAAGGDPTKLPSLHSSKFAPDPEPTIRTGVEAMVTAARSVLGKR</sequence>
<dbReference type="PANTHER" id="PTHR11014">
    <property type="entry name" value="PEPTIDASE M20 FAMILY MEMBER"/>
    <property type="match status" value="1"/>
</dbReference>
<evidence type="ECO:0000256" key="3">
    <source>
        <dbReference type="SAM" id="MobiDB-lite"/>
    </source>
</evidence>
<comment type="caution">
    <text evidence="6">The sequence shown here is derived from an EMBL/GenBank/DDBJ whole genome shotgun (WGS) entry which is preliminary data.</text>
</comment>
<dbReference type="InterPro" id="IPR036264">
    <property type="entry name" value="Bact_exopeptidase_dim_dom"/>
</dbReference>
<dbReference type="GO" id="GO:0047980">
    <property type="term" value="F:hippurate hydrolase activity"/>
    <property type="evidence" value="ECO:0007669"/>
    <property type="project" value="UniProtKB-EC"/>
</dbReference>
<dbReference type="RefSeq" id="WP_184070830.1">
    <property type="nucleotide sequence ID" value="NZ_JACHNZ010000040.1"/>
</dbReference>
<feature type="binding site" evidence="2">
    <location>
        <position position="406"/>
    </location>
    <ligand>
        <name>Mn(2+)</name>
        <dbReference type="ChEBI" id="CHEBI:29035"/>
        <label>2</label>
    </ligand>
</feature>
<dbReference type="Proteomes" id="UP000566324">
    <property type="component" value="Unassembled WGS sequence"/>
</dbReference>
<keyword evidence="2" id="KW-0479">Metal-binding</keyword>
<feature type="chain" id="PRO_5030762056" evidence="4">
    <location>
        <begin position="20"/>
        <end position="436"/>
    </location>
</feature>
<dbReference type="PIRSF" id="PIRSF005962">
    <property type="entry name" value="Pept_M20D_amidohydro"/>
    <property type="match status" value="1"/>
</dbReference>
<evidence type="ECO:0000256" key="4">
    <source>
        <dbReference type="SAM" id="SignalP"/>
    </source>
</evidence>
<dbReference type="PANTHER" id="PTHR11014:SF63">
    <property type="entry name" value="METALLOPEPTIDASE, PUTATIVE (AFU_ORTHOLOGUE AFUA_6G09600)-RELATED"/>
    <property type="match status" value="1"/>
</dbReference>
<dbReference type="GO" id="GO:0046872">
    <property type="term" value="F:metal ion binding"/>
    <property type="evidence" value="ECO:0007669"/>
    <property type="project" value="UniProtKB-KW"/>
</dbReference>
<evidence type="ECO:0000256" key="2">
    <source>
        <dbReference type="PIRSR" id="PIRSR005962-1"/>
    </source>
</evidence>
<dbReference type="NCBIfam" id="TIGR01891">
    <property type="entry name" value="amidohydrolases"/>
    <property type="match status" value="1"/>
</dbReference>
<organism evidence="6 7">
    <name type="scientific">Sphingosinicella soli</name>
    <dbReference type="NCBI Taxonomy" id="333708"/>
    <lineage>
        <taxon>Bacteria</taxon>
        <taxon>Pseudomonadati</taxon>
        <taxon>Pseudomonadota</taxon>
        <taxon>Alphaproteobacteria</taxon>
        <taxon>Sphingomonadales</taxon>
        <taxon>Sphingosinicellaceae</taxon>
        <taxon>Sphingosinicella</taxon>
    </lineage>
</organism>
<dbReference type="Gene3D" id="3.40.630.10">
    <property type="entry name" value="Zn peptidases"/>
    <property type="match status" value="1"/>
</dbReference>
<feature type="region of interest" description="Disordered" evidence="3">
    <location>
        <begin position="395"/>
        <end position="416"/>
    </location>
</feature>
<name>A0A7W7B3F9_9SPHN</name>
<feature type="binding site" evidence="2">
    <location>
        <position position="164"/>
    </location>
    <ligand>
        <name>Mn(2+)</name>
        <dbReference type="ChEBI" id="CHEBI:29035"/>
        <label>2</label>
    </ligand>
</feature>
<dbReference type="InterPro" id="IPR002933">
    <property type="entry name" value="Peptidase_M20"/>
</dbReference>
<comment type="cofactor">
    <cofactor evidence="2">
        <name>Mn(2+)</name>
        <dbReference type="ChEBI" id="CHEBI:29035"/>
    </cofactor>
    <text evidence="2">The Mn(2+) ion enhances activity.</text>
</comment>
<evidence type="ECO:0000256" key="1">
    <source>
        <dbReference type="ARBA" id="ARBA00022801"/>
    </source>
</evidence>
<dbReference type="FunFam" id="3.30.70.360:FF:000001">
    <property type="entry name" value="N-acetyldiaminopimelate deacetylase"/>
    <property type="match status" value="1"/>
</dbReference>
<dbReference type="SUPFAM" id="SSF53187">
    <property type="entry name" value="Zn-dependent exopeptidases"/>
    <property type="match status" value="1"/>
</dbReference>
<dbReference type="SUPFAM" id="SSF55031">
    <property type="entry name" value="Bacterial exopeptidase dimerisation domain"/>
    <property type="match status" value="1"/>
</dbReference>
<keyword evidence="4" id="KW-0732">Signal</keyword>
<dbReference type="Pfam" id="PF07687">
    <property type="entry name" value="M20_dimer"/>
    <property type="match status" value="1"/>
</dbReference>
<dbReference type="AlphaFoldDB" id="A0A7W7B3F9"/>
<dbReference type="EMBL" id="JACHNZ010000040">
    <property type="protein sequence ID" value="MBB4633325.1"/>
    <property type="molecule type" value="Genomic_DNA"/>
</dbReference>
<evidence type="ECO:0000313" key="7">
    <source>
        <dbReference type="Proteomes" id="UP000566324"/>
    </source>
</evidence>
<feature type="binding site" evidence="2">
    <location>
        <position position="130"/>
    </location>
    <ligand>
        <name>Mn(2+)</name>
        <dbReference type="ChEBI" id="CHEBI:29035"/>
        <label>2</label>
    </ligand>
</feature>
<keyword evidence="7" id="KW-1185">Reference proteome</keyword>
<feature type="signal peptide" evidence="4">
    <location>
        <begin position="1"/>
        <end position="19"/>
    </location>
</feature>
<dbReference type="GO" id="GO:0019877">
    <property type="term" value="P:diaminopimelate biosynthetic process"/>
    <property type="evidence" value="ECO:0007669"/>
    <property type="project" value="UniProtKB-ARBA"/>
</dbReference>
<keyword evidence="1 6" id="KW-0378">Hydrolase</keyword>
<dbReference type="Gene3D" id="3.30.70.360">
    <property type="match status" value="1"/>
</dbReference>
<feature type="binding site" evidence="2">
    <location>
        <position position="128"/>
    </location>
    <ligand>
        <name>Mn(2+)</name>
        <dbReference type="ChEBI" id="CHEBI:29035"/>
        <label>2</label>
    </ligand>
</feature>
<feature type="binding site" evidence="2">
    <location>
        <position position="191"/>
    </location>
    <ligand>
        <name>Mn(2+)</name>
        <dbReference type="ChEBI" id="CHEBI:29035"/>
        <label>2</label>
    </ligand>
</feature>
<protein>
    <submittedName>
        <fullName evidence="6">Hippurate hydrolase</fullName>
        <ecNumber evidence="6">3.5.1.32</ecNumber>
    </submittedName>
</protein>
<dbReference type="Pfam" id="PF01546">
    <property type="entry name" value="Peptidase_M20"/>
    <property type="match status" value="1"/>
</dbReference>
<evidence type="ECO:0000259" key="5">
    <source>
        <dbReference type="Pfam" id="PF07687"/>
    </source>
</evidence>
<keyword evidence="2" id="KW-0464">Manganese</keyword>
<proteinExistence type="predicted"/>
<feature type="domain" description="Peptidase M20 dimerisation" evidence="5">
    <location>
        <begin position="214"/>
        <end position="308"/>
    </location>
</feature>
<accession>A0A7W7B3F9</accession>
<dbReference type="EC" id="3.5.1.32" evidence="6"/>
<dbReference type="GO" id="GO:0050118">
    <property type="term" value="F:N-acetyldiaminopimelate deacetylase activity"/>
    <property type="evidence" value="ECO:0007669"/>
    <property type="project" value="UniProtKB-ARBA"/>
</dbReference>
<gene>
    <name evidence="6" type="ORF">GGQ98_002960</name>
</gene>